<sequence length="177" mass="20860">MMKQKIEQDIWDWIKEYIEVNHKFYDYKFPPCPYAKSARLNGLVDVRAYSYGSVFGFVKTQAAINAENNKHSVTVLVLPPRVSLYPWFSWFIKNLNKKLIPQDYYAQFGTALKTNSQYDGLFNDGEYSIVIINKLSEILSGHQSLLKTDYYKPWAPHHYEAVVERRQQMNEQYGIKE</sequence>
<dbReference type="EMBL" id="LR796274">
    <property type="protein sequence ID" value="CAB4133313.1"/>
    <property type="molecule type" value="Genomic_DNA"/>
</dbReference>
<protein>
    <submittedName>
        <fullName evidence="1">Uncharacterized protein</fullName>
    </submittedName>
</protein>
<reference evidence="1" key="1">
    <citation type="submission" date="2020-04" db="EMBL/GenBank/DDBJ databases">
        <authorList>
            <person name="Chiriac C."/>
            <person name="Salcher M."/>
            <person name="Ghai R."/>
            <person name="Kavagutti S V."/>
        </authorList>
    </citation>
    <scope>NUCLEOTIDE SEQUENCE</scope>
</reference>
<evidence type="ECO:0000313" key="1">
    <source>
        <dbReference type="EMBL" id="CAB4133313.1"/>
    </source>
</evidence>
<organism evidence="1">
    <name type="scientific">uncultured Caudovirales phage</name>
    <dbReference type="NCBI Taxonomy" id="2100421"/>
    <lineage>
        <taxon>Viruses</taxon>
        <taxon>Duplodnaviria</taxon>
        <taxon>Heunggongvirae</taxon>
        <taxon>Uroviricota</taxon>
        <taxon>Caudoviricetes</taxon>
        <taxon>Peduoviridae</taxon>
        <taxon>Maltschvirus</taxon>
        <taxon>Maltschvirus maltsch</taxon>
    </lineage>
</organism>
<gene>
    <name evidence="1" type="ORF">UFOVP257_130</name>
</gene>
<accession>A0A6J5LJ26</accession>
<proteinExistence type="predicted"/>
<name>A0A6J5LJ26_9CAUD</name>